<name>A0A9P6KJ48_9FUNG</name>
<dbReference type="InterPro" id="IPR016166">
    <property type="entry name" value="FAD-bd_PCMH"/>
</dbReference>
<feature type="chain" id="PRO_5040475021" description="FAD-binding PCMH-type domain-containing protein" evidence="6">
    <location>
        <begin position="22"/>
        <end position="492"/>
    </location>
</feature>
<dbReference type="PROSITE" id="PS51387">
    <property type="entry name" value="FAD_PCMH"/>
    <property type="match status" value="1"/>
</dbReference>
<dbReference type="PANTHER" id="PTHR42973:SF39">
    <property type="entry name" value="FAD-BINDING PCMH-TYPE DOMAIN-CONTAINING PROTEIN"/>
    <property type="match status" value="1"/>
</dbReference>
<accession>A0A9P6KJ48</accession>
<dbReference type="PANTHER" id="PTHR42973">
    <property type="entry name" value="BINDING OXIDOREDUCTASE, PUTATIVE (AFU_ORTHOLOGUE AFUA_1G17690)-RELATED"/>
    <property type="match status" value="1"/>
</dbReference>
<dbReference type="InterPro" id="IPR036318">
    <property type="entry name" value="FAD-bd_PCMH-like_sf"/>
</dbReference>
<protein>
    <recommendedName>
        <fullName evidence="7">FAD-binding PCMH-type domain-containing protein</fullName>
    </recommendedName>
</protein>
<dbReference type="AlphaFoldDB" id="A0A9P6KJ48"/>
<evidence type="ECO:0000259" key="7">
    <source>
        <dbReference type="PROSITE" id="PS51387"/>
    </source>
</evidence>
<feature type="domain" description="FAD-binding PCMH-type" evidence="7">
    <location>
        <begin position="58"/>
        <end position="232"/>
    </location>
</feature>
<dbReference type="OrthoDB" id="415825at2759"/>
<feature type="signal peptide" evidence="6">
    <location>
        <begin position="1"/>
        <end position="21"/>
    </location>
</feature>
<comment type="caution">
    <text evidence="8">The sequence shown here is derived from an EMBL/GenBank/DDBJ whole genome shotgun (WGS) entry which is preliminary data.</text>
</comment>
<organism evidence="8 9">
    <name type="scientific">Lunasporangiospora selenospora</name>
    <dbReference type="NCBI Taxonomy" id="979761"/>
    <lineage>
        <taxon>Eukaryota</taxon>
        <taxon>Fungi</taxon>
        <taxon>Fungi incertae sedis</taxon>
        <taxon>Mucoromycota</taxon>
        <taxon>Mortierellomycotina</taxon>
        <taxon>Mortierellomycetes</taxon>
        <taxon>Mortierellales</taxon>
        <taxon>Mortierellaceae</taxon>
        <taxon>Lunasporangiospora</taxon>
    </lineage>
</organism>
<dbReference type="Proteomes" id="UP000780801">
    <property type="component" value="Unassembled WGS sequence"/>
</dbReference>
<dbReference type="EMBL" id="JAABOA010000012">
    <property type="protein sequence ID" value="KAF9586632.1"/>
    <property type="molecule type" value="Genomic_DNA"/>
</dbReference>
<evidence type="ECO:0000256" key="2">
    <source>
        <dbReference type="ARBA" id="ARBA00005466"/>
    </source>
</evidence>
<proteinExistence type="inferred from homology"/>
<gene>
    <name evidence="8" type="ORF">BGW38_000694</name>
</gene>
<evidence type="ECO:0000313" key="9">
    <source>
        <dbReference type="Proteomes" id="UP000780801"/>
    </source>
</evidence>
<keyword evidence="5" id="KW-0560">Oxidoreductase</keyword>
<dbReference type="Pfam" id="PF01565">
    <property type="entry name" value="FAD_binding_4"/>
    <property type="match status" value="1"/>
</dbReference>
<dbReference type="InterPro" id="IPR006093">
    <property type="entry name" value="Oxy_OxRdtase_FAD_BS"/>
</dbReference>
<dbReference type="InterPro" id="IPR050416">
    <property type="entry name" value="FAD-linked_Oxidoreductase"/>
</dbReference>
<dbReference type="PROSITE" id="PS00862">
    <property type="entry name" value="OX2_COVAL_FAD"/>
    <property type="match status" value="1"/>
</dbReference>
<sequence>MLAKLLSLSALASMAILQVQAKPADLVTCLQQIKGSSYLITPSSNNYTIESVGENYLFNYKPNAIFHPGNEVDVQAAIKCAGQYNVAIAPRSGGHSFEGYCQGGRDGVLVLDLNQFKKFNINKKTNIATVGAGFRLGPLYDALWKSGKYMVSAGTCPTVGIGGHALGGGIGMTSRKYGLLSDNIVAMNIVTPDGKLNRVDKNSNKDLFWALRGAGGGSFGVVTQFEIQAYKAPSKVTTMTHDFPLSDYAKVLKAYAEWGQSVTNDLMAEMNLDSGGGIQIQVTYLGPKTDANKAVASLFAVTGKPKSSDVREGTWLDAAIRFAWMQNKDLSKPKAGDAHYAKGRSLVYRQPLSKEEGDIIYKYLSKPPKGITAAYVIVDLWTGKVQKPDSESSFVHRDAIFGIEFVTEWGGPETKPGLPPCTPCQKWSLAFFQEMLGAYSSKPIYAYSNYIDRDLPDSLVAYYGDSLPRLKSIKKAVDPKNLFNFPQSIPLS</sequence>
<dbReference type="Gene3D" id="3.40.462.20">
    <property type="match status" value="1"/>
</dbReference>
<keyword evidence="3" id="KW-0285">Flavoprotein</keyword>
<dbReference type="Gene3D" id="3.30.465.10">
    <property type="match status" value="1"/>
</dbReference>
<comment type="cofactor">
    <cofactor evidence="1">
        <name>FAD</name>
        <dbReference type="ChEBI" id="CHEBI:57692"/>
    </cofactor>
</comment>
<evidence type="ECO:0000256" key="5">
    <source>
        <dbReference type="ARBA" id="ARBA00023002"/>
    </source>
</evidence>
<dbReference type="InterPro" id="IPR006094">
    <property type="entry name" value="Oxid_FAD_bind_N"/>
</dbReference>
<reference evidence="8" key="1">
    <citation type="journal article" date="2020" name="Fungal Divers.">
        <title>Resolving the Mortierellaceae phylogeny through synthesis of multi-gene phylogenetics and phylogenomics.</title>
        <authorList>
            <person name="Vandepol N."/>
            <person name="Liber J."/>
            <person name="Desiro A."/>
            <person name="Na H."/>
            <person name="Kennedy M."/>
            <person name="Barry K."/>
            <person name="Grigoriev I.V."/>
            <person name="Miller A.N."/>
            <person name="O'Donnell K."/>
            <person name="Stajich J.E."/>
            <person name="Bonito G."/>
        </authorList>
    </citation>
    <scope>NUCLEOTIDE SEQUENCE</scope>
    <source>
        <strain evidence="8">KOD1015</strain>
    </source>
</reference>
<keyword evidence="4" id="KW-0274">FAD</keyword>
<keyword evidence="6" id="KW-0732">Signal</keyword>
<dbReference type="InterPro" id="IPR016169">
    <property type="entry name" value="FAD-bd_PCMH_sub2"/>
</dbReference>
<dbReference type="GO" id="GO:0071949">
    <property type="term" value="F:FAD binding"/>
    <property type="evidence" value="ECO:0007669"/>
    <property type="project" value="InterPro"/>
</dbReference>
<keyword evidence="9" id="KW-1185">Reference proteome</keyword>
<evidence type="ECO:0000256" key="1">
    <source>
        <dbReference type="ARBA" id="ARBA00001974"/>
    </source>
</evidence>
<comment type="similarity">
    <text evidence="2">Belongs to the oxygen-dependent FAD-linked oxidoreductase family.</text>
</comment>
<dbReference type="GO" id="GO:0016491">
    <property type="term" value="F:oxidoreductase activity"/>
    <property type="evidence" value="ECO:0007669"/>
    <property type="project" value="UniProtKB-KW"/>
</dbReference>
<evidence type="ECO:0000256" key="4">
    <source>
        <dbReference type="ARBA" id="ARBA00022827"/>
    </source>
</evidence>
<dbReference type="InterPro" id="IPR012951">
    <property type="entry name" value="BBE"/>
</dbReference>
<evidence type="ECO:0000256" key="6">
    <source>
        <dbReference type="SAM" id="SignalP"/>
    </source>
</evidence>
<dbReference type="SUPFAM" id="SSF56176">
    <property type="entry name" value="FAD-binding/transporter-associated domain-like"/>
    <property type="match status" value="1"/>
</dbReference>
<evidence type="ECO:0000256" key="3">
    <source>
        <dbReference type="ARBA" id="ARBA00022630"/>
    </source>
</evidence>
<dbReference type="Pfam" id="PF08031">
    <property type="entry name" value="BBE"/>
    <property type="match status" value="1"/>
</dbReference>
<evidence type="ECO:0000313" key="8">
    <source>
        <dbReference type="EMBL" id="KAF9586632.1"/>
    </source>
</evidence>